<accession>A0A2K4ZMQ5</accession>
<sequence>MIIVTALQDEKLVTYEKLHCYSFVEKPFDEDGLKEVIEEALAFPGTGNGTKILKFRKESIILAVEKVI</sequence>
<dbReference type="Proteomes" id="UP000236311">
    <property type="component" value="Unassembled WGS sequence"/>
</dbReference>
<protein>
    <submittedName>
        <fullName evidence="1">Uncharacterized protein</fullName>
    </submittedName>
</protein>
<evidence type="ECO:0000313" key="2">
    <source>
        <dbReference type="Proteomes" id="UP000236311"/>
    </source>
</evidence>
<keyword evidence="2" id="KW-1185">Reference proteome</keyword>
<evidence type="ECO:0000313" key="1">
    <source>
        <dbReference type="EMBL" id="SOY31725.1"/>
    </source>
</evidence>
<dbReference type="InterPro" id="IPR011006">
    <property type="entry name" value="CheY-like_superfamily"/>
</dbReference>
<name>A0A2K4ZMQ5_9FIRM</name>
<dbReference type="EMBL" id="OFSM01000030">
    <property type="protein sequence ID" value="SOY31725.1"/>
    <property type="molecule type" value="Genomic_DNA"/>
</dbReference>
<gene>
    <name evidence="1" type="ORF">AMURIS_04473</name>
</gene>
<proteinExistence type="predicted"/>
<dbReference type="SUPFAM" id="SSF52172">
    <property type="entry name" value="CheY-like"/>
    <property type="match status" value="1"/>
</dbReference>
<dbReference type="AlphaFoldDB" id="A0A2K4ZMQ5"/>
<reference evidence="1 2" key="1">
    <citation type="submission" date="2018-01" db="EMBL/GenBank/DDBJ databases">
        <authorList>
            <person name="Gaut B.S."/>
            <person name="Morton B.R."/>
            <person name="Clegg M.T."/>
            <person name="Duvall M.R."/>
        </authorList>
    </citation>
    <scope>NUCLEOTIDE SEQUENCE [LARGE SCALE GENOMIC DNA]</scope>
    <source>
        <strain evidence="1">GP69</strain>
    </source>
</reference>
<organism evidence="1 2">
    <name type="scientific">Acetatifactor muris</name>
    <dbReference type="NCBI Taxonomy" id="879566"/>
    <lineage>
        <taxon>Bacteria</taxon>
        <taxon>Bacillati</taxon>
        <taxon>Bacillota</taxon>
        <taxon>Clostridia</taxon>
        <taxon>Lachnospirales</taxon>
        <taxon>Lachnospiraceae</taxon>
        <taxon>Acetatifactor</taxon>
    </lineage>
</organism>